<dbReference type="EMBL" id="BOOB01000014">
    <property type="protein sequence ID" value="GIH32001.1"/>
    <property type="molecule type" value="Genomic_DNA"/>
</dbReference>
<proteinExistence type="predicted"/>
<name>A0ABQ4FAZ4_9ACTN</name>
<feature type="region of interest" description="Disordered" evidence="1">
    <location>
        <begin position="1"/>
        <end position="61"/>
    </location>
</feature>
<dbReference type="Proteomes" id="UP000651728">
    <property type="component" value="Unassembled WGS sequence"/>
</dbReference>
<evidence type="ECO:0000256" key="1">
    <source>
        <dbReference type="SAM" id="MobiDB-lite"/>
    </source>
</evidence>
<accession>A0ABQ4FAZ4</accession>
<reference evidence="2 3" key="1">
    <citation type="submission" date="2021-01" db="EMBL/GenBank/DDBJ databases">
        <title>Whole genome shotgun sequence of Microbispora amethystogenes NBRC 101907.</title>
        <authorList>
            <person name="Komaki H."/>
            <person name="Tamura T."/>
        </authorList>
    </citation>
    <scope>NUCLEOTIDE SEQUENCE [LARGE SCALE GENOMIC DNA]</scope>
    <source>
        <strain evidence="2 3">NBRC 101907</strain>
    </source>
</reference>
<feature type="compositionally biased region" description="Basic and acidic residues" evidence="1">
    <location>
        <begin position="18"/>
        <end position="38"/>
    </location>
</feature>
<sequence length="94" mass="10367">MARVALADEDVPPGIGHRRAEAEEILPRGLREPVEQRSGRPRSSLAPPRHVGTPKRSMTGRALHVTGSWRGPNAKTPLVTHYTHNVVTLIRHAM</sequence>
<protein>
    <submittedName>
        <fullName evidence="2">Uncharacterized protein</fullName>
    </submittedName>
</protein>
<comment type="caution">
    <text evidence="2">The sequence shown here is derived from an EMBL/GenBank/DDBJ whole genome shotgun (WGS) entry which is preliminary data.</text>
</comment>
<organism evidence="2 3">
    <name type="scientific">Microbispora amethystogenes</name>
    <dbReference type="NCBI Taxonomy" id="1427754"/>
    <lineage>
        <taxon>Bacteria</taxon>
        <taxon>Bacillati</taxon>
        <taxon>Actinomycetota</taxon>
        <taxon>Actinomycetes</taxon>
        <taxon>Streptosporangiales</taxon>
        <taxon>Streptosporangiaceae</taxon>
        <taxon>Microbispora</taxon>
    </lineage>
</organism>
<evidence type="ECO:0000313" key="2">
    <source>
        <dbReference type="EMBL" id="GIH32001.1"/>
    </source>
</evidence>
<keyword evidence="3" id="KW-1185">Reference proteome</keyword>
<gene>
    <name evidence="2" type="ORF">Mam01_21650</name>
</gene>
<evidence type="ECO:0000313" key="3">
    <source>
        <dbReference type="Proteomes" id="UP000651728"/>
    </source>
</evidence>